<organism evidence="2 3">
    <name type="scientific">Symbiodinium pilosum</name>
    <name type="common">Dinoflagellate</name>
    <dbReference type="NCBI Taxonomy" id="2952"/>
    <lineage>
        <taxon>Eukaryota</taxon>
        <taxon>Sar</taxon>
        <taxon>Alveolata</taxon>
        <taxon>Dinophyceae</taxon>
        <taxon>Suessiales</taxon>
        <taxon>Symbiodiniaceae</taxon>
        <taxon>Symbiodinium</taxon>
    </lineage>
</organism>
<comment type="caution">
    <text evidence="2">The sequence shown here is derived from an EMBL/GenBank/DDBJ whole genome shotgun (WGS) entry which is preliminary data.</text>
</comment>
<sequence>MEEAALETQAPVQEHEIPTPVPEQAEKNLLEGDCGMGAGLSMSEVAEIAPGRRDQWIPQQEDSQVSQCVETQPPVAKNIFAEPLVIPQTAEPKPVVRTLV</sequence>
<reference evidence="2" key="1">
    <citation type="submission" date="2021-02" db="EMBL/GenBank/DDBJ databases">
        <authorList>
            <person name="Dougan E. K."/>
            <person name="Rhodes N."/>
            <person name="Thang M."/>
            <person name="Chan C."/>
        </authorList>
    </citation>
    <scope>NUCLEOTIDE SEQUENCE</scope>
</reference>
<dbReference type="EMBL" id="CAJNIZ010046175">
    <property type="protein sequence ID" value="CAE7741918.1"/>
    <property type="molecule type" value="Genomic_DNA"/>
</dbReference>
<evidence type="ECO:0000256" key="1">
    <source>
        <dbReference type="SAM" id="MobiDB-lite"/>
    </source>
</evidence>
<gene>
    <name evidence="2" type="ORF">SPIL2461_LOCUS21362</name>
</gene>
<evidence type="ECO:0000313" key="2">
    <source>
        <dbReference type="EMBL" id="CAE7741918.1"/>
    </source>
</evidence>
<evidence type="ECO:0000313" key="3">
    <source>
        <dbReference type="Proteomes" id="UP000649617"/>
    </source>
</evidence>
<dbReference type="AlphaFoldDB" id="A0A812XLA8"/>
<proteinExistence type="predicted"/>
<feature type="region of interest" description="Disordered" evidence="1">
    <location>
        <begin position="1"/>
        <end position="25"/>
    </location>
</feature>
<name>A0A812XLA8_SYMPI</name>
<keyword evidence="3" id="KW-1185">Reference proteome</keyword>
<dbReference type="Proteomes" id="UP000649617">
    <property type="component" value="Unassembled WGS sequence"/>
</dbReference>
<accession>A0A812XLA8</accession>
<feature type="non-terminal residue" evidence="2">
    <location>
        <position position="100"/>
    </location>
</feature>
<protein>
    <submittedName>
        <fullName evidence="2">Uncharacterized protein</fullName>
    </submittedName>
</protein>